<accession>W9RRF4</accession>
<name>W9RRF4_9ROSA</name>
<dbReference type="EMBL" id="KE344532">
    <property type="protein sequence ID" value="EXB66278.1"/>
    <property type="molecule type" value="Genomic_DNA"/>
</dbReference>
<gene>
    <name evidence="1" type="ORF">L484_003034</name>
</gene>
<keyword evidence="2" id="KW-1185">Reference proteome</keyword>
<dbReference type="Proteomes" id="UP000030645">
    <property type="component" value="Unassembled WGS sequence"/>
</dbReference>
<proteinExistence type="predicted"/>
<reference evidence="2" key="1">
    <citation type="submission" date="2013-01" db="EMBL/GenBank/DDBJ databases">
        <title>Draft Genome Sequence of a Mulberry Tree, Morus notabilis C.K. Schneid.</title>
        <authorList>
            <person name="He N."/>
            <person name="Zhao S."/>
        </authorList>
    </citation>
    <scope>NUCLEOTIDE SEQUENCE</scope>
</reference>
<dbReference type="eggNOG" id="ENOG502SBXY">
    <property type="taxonomic scope" value="Eukaryota"/>
</dbReference>
<sequence length="80" mass="9486">MDAMYVAFQGMATRAQNERPAKDRKQSYFLKFRRGPIPTFNSEGGPQEVEYWFDFIVKYRNTMGIPEEYLVEFTVYKLEG</sequence>
<evidence type="ECO:0000313" key="1">
    <source>
        <dbReference type="EMBL" id="EXB66278.1"/>
    </source>
</evidence>
<organism evidence="1 2">
    <name type="scientific">Morus notabilis</name>
    <dbReference type="NCBI Taxonomy" id="981085"/>
    <lineage>
        <taxon>Eukaryota</taxon>
        <taxon>Viridiplantae</taxon>
        <taxon>Streptophyta</taxon>
        <taxon>Embryophyta</taxon>
        <taxon>Tracheophyta</taxon>
        <taxon>Spermatophyta</taxon>
        <taxon>Magnoliopsida</taxon>
        <taxon>eudicotyledons</taxon>
        <taxon>Gunneridae</taxon>
        <taxon>Pentapetalae</taxon>
        <taxon>rosids</taxon>
        <taxon>fabids</taxon>
        <taxon>Rosales</taxon>
        <taxon>Moraceae</taxon>
        <taxon>Moreae</taxon>
        <taxon>Morus</taxon>
    </lineage>
</organism>
<protein>
    <submittedName>
        <fullName evidence="1">Uncharacterized protein</fullName>
    </submittedName>
</protein>
<dbReference type="AlphaFoldDB" id="W9RRF4"/>
<evidence type="ECO:0000313" key="2">
    <source>
        <dbReference type="Proteomes" id="UP000030645"/>
    </source>
</evidence>